<dbReference type="InterPro" id="IPR036457">
    <property type="entry name" value="PPM-type-like_dom_sf"/>
</dbReference>
<dbReference type="InterPro" id="IPR052016">
    <property type="entry name" value="Bact_Sigma-Reg"/>
</dbReference>
<keyword evidence="5" id="KW-1185">Reference proteome</keyword>
<gene>
    <name evidence="4" type="ORF">SAMN06272737_1556</name>
</gene>
<evidence type="ECO:0000256" key="2">
    <source>
        <dbReference type="SAM" id="MobiDB-lite"/>
    </source>
</evidence>
<dbReference type="OrthoDB" id="4935951at2"/>
<accession>A0A239ASS9</accession>
<evidence type="ECO:0000313" key="5">
    <source>
        <dbReference type="Proteomes" id="UP000198403"/>
    </source>
</evidence>
<reference evidence="4 5" key="1">
    <citation type="submission" date="2017-06" db="EMBL/GenBank/DDBJ databases">
        <authorList>
            <person name="Kim H.J."/>
            <person name="Triplett B.A."/>
        </authorList>
    </citation>
    <scope>NUCLEOTIDE SEQUENCE [LARGE SCALE GENOMIC DNA]</scope>
    <source>
        <strain evidence="4 5">DSM 44272</strain>
    </source>
</reference>
<sequence length="431" mass="46345">MIVRMTASEGTEPQAGFTDRDEGRPATESVGERLLGALLDRVHLIAPRLAGQLIAQEARIAGATDVSIHLQDLEQLTLRPLPGPGLVGDPLPIDDSVAGRAFSTEESVEEPLADGSVRLHLPLLDGSNRVGVLGFTLPRLTDYDRQLAQRLAGLVADMIVTNDSYTDAFTRVRTAGPLSLSAHMQWQLLPPLSMSTPVLDLSGSLEPAYEVGGDSFDYAFNEHVLHVAVFDAMGHGLEAATMATVIIAAYRNGRLADLPLTELYPAMDQAVATSFPGRFATAQLGRLDTETGILSWVNAGHPPALWVRGSRVMGELTGPVSRPVGFGAGTPIVQTAQLEPGDRVLFFTDGVVEERLPDGEQFGEERLRELIEQTTAADLTCAESVRRLSHALMAARSGRTSDDASLLLLEWKGPSRYDELDRDIPEATPTG</sequence>
<keyword evidence="1" id="KW-0378">Hydrolase</keyword>
<dbReference type="AlphaFoldDB" id="A0A239ASS9"/>
<dbReference type="EMBL" id="FZNO01000055">
    <property type="protein sequence ID" value="SNR98401.1"/>
    <property type="molecule type" value="Genomic_DNA"/>
</dbReference>
<dbReference type="SMART" id="SM00331">
    <property type="entry name" value="PP2C_SIG"/>
    <property type="match status" value="1"/>
</dbReference>
<proteinExistence type="predicted"/>
<dbReference type="InterPro" id="IPR001932">
    <property type="entry name" value="PPM-type_phosphatase-like_dom"/>
</dbReference>
<dbReference type="Proteomes" id="UP000198403">
    <property type="component" value="Unassembled WGS sequence"/>
</dbReference>
<evidence type="ECO:0000313" key="4">
    <source>
        <dbReference type="EMBL" id="SNR98401.1"/>
    </source>
</evidence>
<dbReference type="Pfam" id="PF07228">
    <property type="entry name" value="SpoIIE"/>
    <property type="match status" value="1"/>
</dbReference>
<dbReference type="PANTHER" id="PTHR43156:SF2">
    <property type="entry name" value="STAGE II SPORULATION PROTEIN E"/>
    <property type="match status" value="1"/>
</dbReference>
<name>A0A239ASS9_9ACTN</name>
<dbReference type="SUPFAM" id="SSF81606">
    <property type="entry name" value="PP2C-like"/>
    <property type="match status" value="1"/>
</dbReference>
<evidence type="ECO:0000259" key="3">
    <source>
        <dbReference type="SMART" id="SM00331"/>
    </source>
</evidence>
<feature type="region of interest" description="Disordered" evidence="2">
    <location>
        <begin position="1"/>
        <end position="28"/>
    </location>
</feature>
<organism evidence="4 5">
    <name type="scientific">Blastococcus mobilis</name>
    <dbReference type="NCBI Taxonomy" id="1938746"/>
    <lineage>
        <taxon>Bacteria</taxon>
        <taxon>Bacillati</taxon>
        <taxon>Actinomycetota</taxon>
        <taxon>Actinomycetes</taxon>
        <taxon>Geodermatophilales</taxon>
        <taxon>Geodermatophilaceae</taxon>
        <taxon>Blastococcus</taxon>
    </lineage>
</organism>
<dbReference type="GO" id="GO:0016791">
    <property type="term" value="F:phosphatase activity"/>
    <property type="evidence" value="ECO:0007669"/>
    <property type="project" value="TreeGrafter"/>
</dbReference>
<dbReference type="PANTHER" id="PTHR43156">
    <property type="entry name" value="STAGE II SPORULATION PROTEIN E-RELATED"/>
    <property type="match status" value="1"/>
</dbReference>
<dbReference type="Gene3D" id="3.60.40.10">
    <property type="entry name" value="PPM-type phosphatase domain"/>
    <property type="match status" value="1"/>
</dbReference>
<evidence type="ECO:0000256" key="1">
    <source>
        <dbReference type="ARBA" id="ARBA00022801"/>
    </source>
</evidence>
<protein>
    <submittedName>
        <fullName evidence="4">Stage II sporulation protein E (SpoIIE)</fullName>
    </submittedName>
</protein>
<feature type="domain" description="PPM-type phosphatase" evidence="3">
    <location>
        <begin position="196"/>
        <end position="411"/>
    </location>
</feature>